<accession>A0ABP4PC66</accession>
<feature type="transmembrane region" description="Helical" evidence="2">
    <location>
        <begin position="37"/>
        <end position="59"/>
    </location>
</feature>
<dbReference type="RefSeq" id="WP_344214896.1">
    <property type="nucleotide sequence ID" value="NZ_BAAAOS010000020.1"/>
</dbReference>
<evidence type="ECO:0000313" key="4">
    <source>
        <dbReference type="Proteomes" id="UP001500393"/>
    </source>
</evidence>
<evidence type="ECO:0000256" key="2">
    <source>
        <dbReference type="SAM" id="Phobius"/>
    </source>
</evidence>
<comment type="caution">
    <text evidence="3">The sequence shown here is derived from an EMBL/GenBank/DDBJ whole genome shotgun (WGS) entry which is preliminary data.</text>
</comment>
<sequence length="297" mass="31462">MNLTTPPPVEDLDPDYAERIRTELVKNARRSERKRSMWVPVLAAACGIGVITTGVVLLAESGNGPADLPAATPPTSSPSPAEVQKVPAGGSPRVSLDLGPASADDAREAARKCLAHREGGNGAPSSAVPADAETATVHQARWLKLLPGEGGELRPAKDRMLAQTLTTQKGVWAQCLDSELYQVFDPAVAGIPFEKSMVLNAAEPINGQWTISEIPDGRSTLLFAAFSFVTMPDVARVEVRIRWTGGASPWYGVPVAAGGGYVAASQPGAVNKRRAMEIDFRTFDKAGRQTFSGIEYG</sequence>
<evidence type="ECO:0000256" key="1">
    <source>
        <dbReference type="SAM" id="MobiDB-lite"/>
    </source>
</evidence>
<keyword evidence="4" id="KW-1185">Reference proteome</keyword>
<dbReference type="Proteomes" id="UP001500393">
    <property type="component" value="Unassembled WGS sequence"/>
</dbReference>
<organism evidence="3 4">
    <name type="scientific">Kribbella sancticallisti</name>
    <dbReference type="NCBI Taxonomy" id="460087"/>
    <lineage>
        <taxon>Bacteria</taxon>
        <taxon>Bacillati</taxon>
        <taxon>Actinomycetota</taxon>
        <taxon>Actinomycetes</taxon>
        <taxon>Propionibacteriales</taxon>
        <taxon>Kribbellaceae</taxon>
        <taxon>Kribbella</taxon>
    </lineage>
</organism>
<reference evidence="4" key="1">
    <citation type="journal article" date="2019" name="Int. J. Syst. Evol. Microbiol.">
        <title>The Global Catalogue of Microorganisms (GCM) 10K type strain sequencing project: providing services to taxonomists for standard genome sequencing and annotation.</title>
        <authorList>
            <consortium name="The Broad Institute Genomics Platform"/>
            <consortium name="The Broad Institute Genome Sequencing Center for Infectious Disease"/>
            <person name="Wu L."/>
            <person name="Ma J."/>
        </authorList>
    </citation>
    <scope>NUCLEOTIDE SEQUENCE [LARGE SCALE GENOMIC DNA]</scope>
    <source>
        <strain evidence="4">JCM 14969</strain>
    </source>
</reference>
<protein>
    <submittedName>
        <fullName evidence="3">Uncharacterized protein</fullName>
    </submittedName>
</protein>
<gene>
    <name evidence="3" type="ORF">GCM10009789_34170</name>
</gene>
<keyword evidence="2" id="KW-0472">Membrane</keyword>
<name>A0ABP4PC66_9ACTN</name>
<keyword evidence="2" id="KW-1133">Transmembrane helix</keyword>
<evidence type="ECO:0000313" key="3">
    <source>
        <dbReference type="EMBL" id="GAA1577861.1"/>
    </source>
</evidence>
<proteinExistence type="predicted"/>
<keyword evidence="2" id="KW-0812">Transmembrane</keyword>
<feature type="region of interest" description="Disordered" evidence="1">
    <location>
        <begin position="66"/>
        <end position="102"/>
    </location>
</feature>
<dbReference type="EMBL" id="BAAAOS010000020">
    <property type="protein sequence ID" value="GAA1577861.1"/>
    <property type="molecule type" value="Genomic_DNA"/>
</dbReference>